<keyword evidence="4" id="KW-0862">Zinc</keyword>
<comment type="caution">
    <text evidence="9">The sequence shown here is derived from an EMBL/GenBank/DDBJ whole genome shotgun (WGS) entry which is preliminary data.</text>
</comment>
<dbReference type="PANTHER" id="PTHR24377">
    <property type="entry name" value="IP01015P-RELATED"/>
    <property type="match status" value="1"/>
</dbReference>
<feature type="domain" description="C2H2-type" evidence="8">
    <location>
        <begin position="605"/>
        <end position="632"/>
    </location>
</feature>
<evidence type="ECO:0000256" key="3">
    <source>
        <dbReference type="ARBA" id="ARBA00022771"/>
    </source>
</evidence>
<proteinExistence type="predicted"/>
<gene>
    <name evidence="9" type="ORF">PR048_032693</name>
</gene>
<evidence type="ECO:0000256" key="6">
    <source>
        <dbReference type="PROSITE-ProRule" id="PRU00042"/>
    </source>
</evidence>
<reference evidence="9 10" key="1">
    <citation type="submission" date="2023-02" db="EMBL/GenBank/DDBJ databases">
        <title>LHISI_Scaffold_Assembly.</title>
        <authorList>
            <person name="Stuart O.P."/>
            <person name="Cleave R."/>
            <person name="Magrath M.J.L."/>
            <person name="Mikheyev A.S."/>
        </authorList>
    </citation>
    <scope>NUCLEOTIDE SEQUENCE [LARGE SCALE GENOMIC DNA]</scope>
    <source>
        <strain evidence="9">Daus_M_001</strain>
        <tissue evidence="9">Leg muscle</tissue>
    </source>
</reference>
<dbReference type="PROSITE" id="PS00028">
    <property type="entry name" value="ZINC_FINGER_C2H2_1"/>
    <property type="match status" value="9"/>
</dbReference>
<dbReference type="Gene3D" id="3.30.160.60">
    <property type="entry name" value="Classic Zinc Finger"/>
    <property type="match status" value="8"/>
</dbReference>
<dbReference type="PROSITE" id="PS50157">
    <property type="entry name" value="ZINC_FINGER_C2H2_2"/>
    <property type="match status" value="10"/>
</dbReference>
<dbReference type="SMART" id="SM00355">
    <property type="entry name" value="ZnF_C2H2"/>
    <property type="match status" value="11"/>
</dbReference>
<feature type="domain" description="C2H2-type" evidence="8">
    <location>
        <begin position="715"/>
        <end position="742"/>
    </location>
</feature>
<feature type="domain" description="C2H2-type" evidence="8">
    <location>
        <begin position="661"/>
        <end position="688"/>
    </location>
</feature>
<evidence type="ECO:0000256" key="2">
    <source>
        <dbReference type="ARBA" id="ARBA00022737"/>
    </source>
</evidence>
<dbReference type="InterPro" id="IPR013087">
    <property type="entry name" value="Znf_C2H2_type"/>
</dbReference>
<evidence type="ECO:0000259" key="8">
    <source>
        <dbReference type="PROSITE" id="PS50157"/>
    </source>
</evidence>
<keyword evidence="5" id="KW-0539">Nucleus</keyword>
<sequence length="1001" mass="113503">MHFWKSRRKGEHAKVKVVTSSQSVQATSTVQDSVLNSNSREAFYEEVMEQTEANSGGVFECFNKTSNLVEKTNPSNHQQCQHKETHEPSAAIEFSKAIPKLFPQKNGKGVPTVVVFNGNKLTSILTPMTSSINIKSLQKCKSLTELVNVIGSQRTYTRAIVKSTGEPLYRDSSGMFYARKLIPRCDSPSDELDLNGPRVSESNICSAKNETSQERRVDYGGKHELATACIRKKNKNEKQVVIEKIIDINGKFLDNRYTCKCGQEFRTYRAFWKHDCDKEINICSCPDCDNQHTKKRILTIQFKDIEPEVDSQKAMIEIGLGINTEPDSHTATESTEEIKQMQTEVIGISTNDSIGVKHKIREGRRTKTVKAPKKVSPPQTMDACPKVVRVEHNADGTPVDYTCKICTFVAEHRRGLNQHMRVHFPEEYEKKRAEKREKNVNDAEHDKSEPSAQGQETVVENIAGINNLALSCRLCGMVFSKQIHLDEHVRSHTHKVEDYVEKESSLVDTVVERAVTVAPHTFTCEICSKTLDIVFRQIHIQTHFGDERFTCEICNENLYTREQYNLHMRAHKGDNPYICRVCRKKFCSLRELEQHVLSHNGSKRYACRFCDRWFKRPISKVEHERLHTGEKPFPCSFCGMKFRLKGTRELHVRIHTGLKPYCCEVCKKCFRSKYNLRAHVAIHSDERNFKCSICPKTFKTAVSLSSHKNHHTKPYKCPVCLRRFDSSYSERQHRKSHSAAKSTLKYKCTICGIMYARSFGLRDHMLTHNVVETGQSSELEYCGVKNNHVSESMEMVDDECTQTADFEFADVDDECMEAAEFLVVNSSEDCFQTPNYVLQVANEEATQGFVGDDSDEAYVETPETVVNLPNEDSDYPGSIYAVADDFTEAGGYLIAADVDESQQPVGLLVVETCEDSQYVLAVAEEDSAEVPQLELSDIYDECGLSGVVRSHNQDCNRSHIGLSNCTALVSVNVEENECVPPVPVNFEEVKTEVDIDHLDFS</sequence>
<feature type="domain" description="C2H2-type" evidence="8">
    <location>
        <begin position="577"/>
        <end position="604"/>
    </location>
</feature>
<keyword evidence="2" id="KW-0677">Repeat</keyword>
<keyword evidence="1" id="KW-0479">Metal-binding</keyword>
<dbReference type="SUPFAM" id="SSF57667">
    <property type="entry name" value="beta-beta-alpha zinc fingers"/>
    <property type="match status" value="5"/>
</dbReference>
<dbReference type="Proteomes" id="UP001159363">
    <property type="component" value="Chromosome 15"/>
</dbReference>
<dbReference type="InterPro" id="IPR036236">
    <property type="entry name" value="Znf_C2H2_sf"/>
</dbReference>
<organism evidence="9 10">
    <name type="scientific">Dryococelus australis</name>
    <dbReference type="NCBI Taxonomy" id="614101"/>
    <lineage>
        <taxon>Eukaryota</taxon>
        <taxon>Metazoa</taxon>
        <taxon>Ecdysozoa</taxon>
        <taxon>Arthropoda</taxon>
        <taxon>Hexapoda</taxon>
        <taxon>Insecta</taxon>
        <taxon>Pterygota</taxon>
        <taxon>Neoptera</taxon>
        <taxon>Polyneoptera</taxon>
        <taxon>Phasmatodea</taxon>
        <taxon>Verophasmatodea</taxon>
        <taxon>Anareolatae</taxon>
        <taxon>Phasmatidae</taxon>
        <taxon>Eurycanthinae</taxon>
        <taxon>Dryococelus</taxon>
    </lineage>
</organism>
<dbReference type="InterPro" id="IPR050826">
    <property type="entry name" value="Krueppel_C2H2_ZnFinger"/>
</dbReference>
<evidence type="ECO:0000256" key="4">
    <source>
        <dbReference type="ARBA" id="ARBA00022833"/>
    </source>
</evidence>
<feature type="domain" description="C2H2-type" evidence="8">
    <location>
        <begin position="549"/>
        <end position="576"/>
    </location>
</feature>
<evidence type="ECO:0000256" key="1">
    <source>
        <dbReference type="ARBA" id="ARBA00022723"/>
    </source>
</evidence>
<accession>A0ABQ9G5W9</accession>
<name>A0ABQ9G5W9_9NEOP</name>
<feature type="domain" description="C2H2-type" evidence="8">
    <location>
        <begin position="746"/>
        <end position="773"/>
    </location>
</feature>
<feature type="compositionally biased region" description="Basic and acidic residues" evidence="7">
    <location>
        <begin position="428"/>
        <end position="449"/>
    </location>
</feature>
<evidence type="ECO:0000313" key="9">
    <source>
        <dbReference type="EMBL" id="KAJ8866832.1"/>
    </source>
</evidence>
<feature type="domain" description="C2H2-type" evidence="8">
    <location>
        <begin position="470"/>
        <end position="497"/>
    </location>
</feature>
<protein>
    <recommendedName>
        <fullName evidence="8">C2H2-type domain-containing protein</fullName>
    </recommendedName>
</protein>
<evidence type="ECO:0000313" key="10">
    <source>
        <dbReference type="Proteomes" id="UP001159363"/>
    </source>
</evidence>
<evidence type="ECO:0000256" key="7">
    <source>
        <dbReference type="SAM" id="MobiDB-lite"/>
    </source>
</evidence>
<feature type="domain" description="C2H2-type" evidence="8">
    <location>
        <begin position="633"/>
        <end position="660"/>
    </location>
</feature>
<dbReference type="Pfam" id="PF00096">
    <property type="entry name" value="zf-C2H2"/>
    <property type="match status" value="3"/>
</dbReference>
<dbReference type="Pfam" id="PF12874">
    <property type="entry name" value="zf-met"/>
    <property type="match status" value="1"/>
</dbReference>
<feature type="domain" description="C2H2-type" evidence="8">
    <location>
        <begin position="689"/>
        <end position="716"/>
    </location>
</feature>
<dbReference type="EMBL" id="JARBHB010000016">
    <property type="protein sequence ID" value="KAJ8866832.1"/>
    <property type="molecule type" value="Genomic_DNA"/>
</dbReference>
<keyword evidence="3 6" id="KW-0863">Zinc-finger</keyword>
<evidence type="ECO:0000256" key="5">
    <source>
        <dbReference type="ARBA" id="ARBA00023242"/>
    </source>
</evidence>
<keyword evidence="10" id="KW-1185">Reference proteome</keyword>
<feature type="domain" description="C2H2-type" evidence="8">
    <location>
        <begin position="401"/>
        <end position="428"/>
    </location>
</feature>
<feature type="region of interest" description="Disordered" evidence="7">
    <location>
        <begin position="428"/>
        <end position="454"/>
    </location>
</feature>